<reference evidence="11" key="1">
    <citation type="journal article" date="2023" name="IMA Fungus">
        <title>Comparative genomic study of the Penicillium genus elucidates a diverse pangenome and 15 lateral gene transfer events.</title>
        <authorList>
            <person name="Petersen C."/>
            <person name="Sorensen T."/>
            <person name="Nielsen M.R."/>
            <person name="Sondergaard T.E."/>
            <person name="Sorensen J.L."/>
            <person name="Fitzpatrick D.A."/>
            <person name="Frisvad J.C."/>
            <person name="Nielsen K.L."/>
        </authorList>
    </citation>
    <scope>NUCLEOTIDE SEQUENCE</scope>
    <source>
        <strain evidence="11">IBT 15450</strain>
    </source>
</reference>
<dbReference type="GO" id="GO:0046872">
    <property type="term" value="F:metal ion binding"/>
    <property type="evidence" value="ECO:0007669"/>
    <property type="project" value="UniProtKB-KW"/>
</dbReference>
<sequence>MDFAYGLVLPLIPEGKAKDTNFLTLELDSRVQSDHGSCQESKSSLSPMMAVPATQRAVVTREVGKTLNMSLETISVREPGPSEVVIRISYSGICCSDSMFSVGPQPGYPKYNHIAGHEGIGHIVKSHEPTLAPSTNRLYGIRYLAWSCGSCTYCLHDLPTSCPSQLNTPKQVPGTFQEYLTVPSCVLVPLPENITDGRVDTALYAAALCSGSTALTSLRAASLGAGSIVVVVGVMGAIGHLVGMIAKKILGAKVIGVDLPAKVDRASPQDSHDYCDILLGAPKSHQGNAWEEFHAAVLNACAQLRGEQRGGGVKRAAECVIVTSSSIEAFQKLDEYVRDGGTIVCAGVPKGLNRVSLPLHCLVERNLHLSGNLMGSHDAALEVMEYIRTNRITPRVSKVRLEGVPERLQAMMDYQTVGKVVVCM</sequence>
<dbReference type="GO" id="GO:0004022">
    <property type="term" value="F:alcohol dehydrogenase (NAD+) activity"/>
    <property type="evidence" value="ECO:0007669"/>
    <property type="project" value="UniProtKB-EC"/>
</dbReference>
<proteinExistence type="inferred from homology"/>
<name>A0AAD6IBL5_PENCN</name>
<reference evidence="11" key="2">
    <citation type="submission" date="2023-01" db="EMBL/GenBank/DDBJ databases">
        <authorList>
            <person name="Petersen C."/>
        </authorList>
    </citation>
    <scope>NUCLEOTIDE SEQUENCE</scope>
    <source>
        <strain evidence="11">IBT 15450</strain>
    </source>
</reference>
<protein>
    <recommendedName>
        <fullName evidence="3">alcohol dehydrogenase</fullName>
        <ecNumber evidence="3">1.1.1.1</ecNumber>
    </recommendedName>
</protein>
<keyword evidence="5" id="KW-0862">Zinc</keyword>
<keyword evidence="6" id="KW-0560">Oxidoreductase</keyword>
<accession>A0AAD6IBL5</accession>
<keyword evidence="8" id="KW-0472">Membrane</keyword>
<evidence type="ECO:0000256" key="6">
    <source>
        <dbReference type="ARBA" id="ARBA00023002"/>
    </source>
</evidence>
<dbReference type="EMBL" id="JAQJZL010000004">
    <property type="protein sequence ID" value="KAJ6042994.1"/>
    <property type="molecule type" value="Genomic_DNA"/>
</dbReference>
<feature type="transmembrane region" description="Helical" evidence="8">
    <location>
        <begin position="220"/>
        <end position="243"/>
    </location>
</feature>
<evidence type="ECO:0000256" key="5">
    <source>
        <dbReference type="ARBA" id="ARBA00022833"/>
    </source>
</evidence>
<dbReference type="InterPro" id="IPR013154">
    <property type="entry name" value="ADH-like_N"/>
</dbReference>
<dbReference type="InterPro" id="IPR036291">
    <property type="entry name" value="NAD(P)-bd_dom_sf"/>
</dbReference>
<dbReference type="Pfam" id="PF00107">
    <property type="entry name" value="ADH_zinc_N"/>
    <property type="match status" value="1"/>
</dbReference>
<keyword evidence="4" id="KW-0479">Metal-binding</keyword>
<dbReference type="Gene3D" id="3.90.180.10">
    <property type="entry name" value="Medium-chain alcohol dehydrogenases, catalytic domain"/>
    <property type="match status" value="1"/>
</dbReference>
<comment type="similarity">
    <text evidence="2">Belongs to the zinc-containing alcohol dehydrogenase family.</text>
</comment>
<dbReference type="AlphaFoldDB" id="A0AAD6IBL5"/>
<keyword evidence="8" id="KW-1133">Transmembrane helix</keyword>
<evidence type="ECO:0000256" key="3">
    <source>
        <dbReference type="ARBA" id="ARBA00013190"/>
    </source>
</evidence>
<evidence type="ECO:0000256" key="8">
    <source>
        <dbReference type="SAM" id="Phobius"/>
    </source>
</evidence>
<dbReference type="SUPFAM" id="SSF50129">
    <property type="entry name" value="GroES-like"/>
    <property type="match status" value="1"/>
</dbReference>
<evidence type="ECO:0000256" key="7">
    <source>
        <dbReference type="ARBA" id="ARBA00023027"/>
    </source>
</evidence>
<feature type="domain" description="Alcohol dehydrogenase-like N-terminal" evidence="10">
    <location>
        <begin position="80"/>
        <end position="192"/>
    </location>
</feature>
<evidence type="ECO:0000259" key="10">
    <source>
        <dbReference type="Pfam" id="PF08240"/>
    </source>
</evidence>
<dbReference type="InterPro" id="IPR011032">
    <property type="entry name" value="GroES-like_sf"/>
</dbReference>
<evidence type="ECO:0000256" key="2">
    <source>
        <dbReference type="ARBA" id="ARBA00008072"/>
    </source>
</evidence>
<evidence type="ECO:0000313" key="12">
    <source>
        <dbReference type="Proteomes" id="UP001219568"/>
    </source>
</evidence>
<dbReference type="GO" id="GO:0005737">
    <property type="term" value="C:cytoplasm"/>
    <property type="evidence" value="ECO:0007669"/>
    <property type="project" value="TreeGrafter"/>
</dbReference>
<evidence type="ECO:0000256" key="4">
    <source>
        <dbReference type="ARBA" id="ARBA00022723"/>
    </source>
</evidence>
<feature type="domain" description="Alcohol dehydrogenase-like C-terminal" evidence="9">
    <location>
        <begin position="237"/>
        <end position="384"/>
    </location>
</feature>
<organism evidence="11 12">
    <name type="scientific">Penicillium canescens</name>
    <dbReference type="NCBI Taxonomy" id="5083"/>
    <lineage>
        <taxon>Eukaryota</taxon>
        <taxon>Fungi</taxon>
        <taxon>Dikarya</taxon>
        <taxon>Ascomycota</taxon>
        <taxon>Pezizomycotina</taxon>
        <taxon>Eurotiomycetes</taxon>
        <taxon>Eurotiomycetidae</taxon>
        <taxon>Eurotiales</taxon>
        <taxon>Aspergillaceae</taxon>
        <taxon>Penicillium</taxon>
    </lineage>
</organism>
<comment type="caution">
    <text evidence="11">The sequence shown here is derived from an EMBL/GenBank/DDBJ whole genome shotgun (WGS) entry which is preliminary data.</text>
</comment>
<evidence type="ECO:0000256" key="1">
    <source>
        <dbReference type="ARBA" id="ARBA00001947"/>
    </source>
</evidence>
<dbReference type="PANTHER" id="PTHR42940">
    <property type="entry name" value="ALCOHOL DEHYDROGENASE 1-RELATED"/>
    <property type="match status" value="1"/>
</dbReference>
<dbReference type="SUPFAM" id="SSF51735">
    <property type="entry name" value="NAD(P)-binding Rossmann-fold domains"/>
    <property type="match status" value="1"/>
</dbReference>
<dbReference type="InterPro" id="IPR013149">
    <property type="entry name" value="ADH-like_C"/>
</dbReference>
<keyword evidence="8" id="KW-0812">Transmembrane</keyword>
<dbReference type="PANTHER" id="PTHR42940:SF3">
    <property type="entry name" value="ALCOHOL DEHYDROGENASE 1-RELATED"/>
    <property type="match status" value="1"/>
</dbReference>
<keyword evidence="12" id="KW-1185">Reference proteome</keyword>
<gene>
    <name evidence="11" type="ORF">N7460_004349</name>
</gene>
<evidence type="ECO:0000313" key="11">
    <source>
        <dbReference type="EMBL" id="KAJ6042994.1"/>
    </source>
</evidence>
<comment type="cofactor">
    <cofactor evidence="1">
        <name>Zn(2+)</name>
        <dbReference type="ChEBI" id="CHEBI:29105"/>
    </cofactor>
</comment>
<evidence type="ECO:0000259" key="9">
    <source>
        <dbReference type="Pfam" id="PF00107"/>
    </source>
</evidence>
<dbReference type="Proteomes" id="UP001219568">
    <property type="component" value="Unassembled WGS sequence"/>
</dbReference>
<dbReference type="Pfam" id="PF08240">
    <property type="entry name" value="ADH_N"/>
    <property type="match status" value="1"/>
</dbReference>
<dbReference type="EC" id="1.1.1.1" evidence="3"/>
<keyword evidence="7" id="KW-0520">NAD</keyword>
<dbReference type="Gene3D" id="3.40.50.720">
    <property type="entry name" value="NAD(P)-binding Rossmann-like Domain"/>
    <property type="match status" value="1"/>
</dbReference>